<feature type="region of interest" description="Disordered" evidence="3">
    <location>
        <begin position="1"/>
        <end position="31"/>
    </location>
</feature>
<dbReference type="GO" id="GO:0016567">
    <property type="term" value="P:protein ubiquitination"/>
    <property type="evidence" value="ECO:0007669"/>
    <property type="project" value="TreeGrafter"/>
</dbReference>
<evidence type="ECO:0000256" key="3">
    <source>
        <dbReference type="SAM" id="MobiDB-lite"/>
    </source>
</evidence>
<feature type="repeat" description="TPR" evidence="2">
    <location>
        <begin position="196"/>
        <end position="229"/>
    </location>
</feature>
<sequence length="634" mass="71949">MKHEYNCSPYNTPHKRHHPASPHAGHRQSNSSFSPIDMLQQMIDLLGQNLLDSAQIIGDLLLAYALKTVCSPASLRSINSGEYNISLMRKHLLSESTVSCKETWTLESTPRHFHATILYFYAEILRHKREWLRAKKHYQRALEILASCEIATGYQSQGRFEKERLKFKVAKCMVELAETQQAIETMSGISEEHRNLEMLVLLGNLYRSEGLLHKAKEFYQAALCRNPYAIEAAIALVEIDGSTATKSSQEKPSYFESFCLNTYNKDPNQPNPNLSNSAWIHTLILAHLNLECGQFQLASKNLKLVDEWFPGNLHCLLYRGKLELAQDLAFQAYSTFGRARQVDDQNLTLMDYYASSLKRNDAKLQLCNLVHDLFQISDQHAIPWLAAAYYSELKQEFDTALQFSERAISIDPDYFEAHLFRGILQLQLNRAEEALLSFTACCKLKKTLEAFAGIINSYCDLCFKGSNRYKEALATAKSVVRLYPQNAQSFVLLGNVLMLREENRTHARRAFQRALILDSSNRNAALGIVELCIAEEEYTAALERLHVMAHENASEEIFLKMGNIYTLKKEFPEAMEQYNNALSINSFSSAALSALNRLDELMQVNNSDSPNILEQAIDSSNQGNSMDPSEMADT</sequence>
<dbReference type="GO" id="GO:0045842">
    <property type="term" value="P:positive regulation of mitotic metaphase/anaphase transition"/>
    <property type="evidence" value="ECO:0007669"/>
    <property type="project" value="TreeGrafter"/>
</dbReference>
<reference evidence="4" key="2">
    <citation type="submission" date="2011-02" db="EMBL/GenBank/DDBJ databases">
        <authorList>
            <person name="MacLean D."/>
        </authorList>
    </citation>
    <scope>NUCLEOTIDE SEQUENCE</scope>
</reference>
<organism evidence="4">
    <name type="scientific">Albugo laibachii Nc14</name>
    <dbReference type="NCBI Taxonomy" id="890382"/>
    <lineage>
        <taxon>Eukaryota</taxon>
        <taxon>Sar</taxon>
        <taxon>Stramenopiles</taxon>
        <taxon>Oomycota</taxon>
        <taxon>Peronosporomycetes</taxon>
        <taxon>Albuginales</taxon>
        <taxon>Albuginaceae</taxon>
        <taxon>Albugo</taxon>
    </lineage>
</organism>
<dbReference type="SUPFAM" id="SSF48452">
    <property type="entry name" value="TPR-like"/>
    <property type="match status" value="3"/>
</dbReference>
<protein>
    <submittedName>
        <fullName evidence="4">Anaphasepromoting complex subunit 7 putative</fullName>
    </submittedName>
</protein>
<dbReference type="SMART" id="SM00028">
    <property type="entry name" value="TPR"/>
    <property type="match status" value="6"/>
</dbReference>
<evidence type="ECO:0000256" key="1">
    <source>
        <dbReference type="ARBA" id="ARBA00022803"/>
    </source>
</evidence>
<keyword evidence="1 2" id="KW-0802">TPR repeat</keyword>
<dbReference type="PANTHER" id="PTHR12558:SF36">
    <property type="entry name" value="ANAPHASE-PROMOTING COMPLEX SUBUNIT 7"/>
    <property type="match status" value="1"/>
</dbReference>
<proteinExistence type="predicted"/>
<dbReference type="AlphaFoldDB" id="F0WIS0"/>
<dbReference type="InterPro" id="IPR011990">
    <property type="entry name" value="TPR-like_helical_dom_sf"/>
</dbReference>
<evidence type="ECO:0000256" key="2">
    <source>
        <dbReference type="PROSITE-ProRule" id="PRU00339"/>
    </source>
</evidence>
<dbReference type="EMBL" id="FR824158">
    <property type="protein sequence ID" value="CCA21164.1"/>
    <property type="molecule type" value="Genomic_DNA"/>
</dbReference>
<evidence type="ECO:0000313" key="4">
    <source>
        <dbReference type="EMBL" id="CCA21164.1"/>
    </source>
</evidence>
<feature type="compositionally biased region" description="Basic residues" evidence="3">
    <location>
        <begin position="13"/>
        <end position="26"/>
    </location>
</feature>
<dbReference type="PROSITE" id="PS50005">
    <property type="entry name" value="TPR"/>
    <property type="match status" value="2"/>
</dbReference>
<dbReference type="HOGENOM" id="CLU_026953_0_1_1"/>
<reference evidence="4" key="1">
    <citation type="journal article" date="2011" name="PLoS Biol.">
        <title>Gene gain and loss during evolution of obligate parasitism in the white rust pathogen of Arabidopsis thaliana.</title>
        <authorList>
            <person name="Kemen E."/>
            <person name="Gardiner A."/>
            <person name="Schultz-Larsen T."/>
            <person name="Kemen A.C."/>
            <person name="Balmuth A.L."/>
            <person name="Robert-Seilaniantz A."/>
            <person name="Bailey K."/>
            <person name="Holub E."/>
            <person name="Studholme D.J."/>
            <person name="Maclean D."/>
            <person name="Jones J.D."/>
        </authorList>
    </citation>
    <scope>NUCLEOTIDE SEQUENCE</scope>
</reference>
<dbReference type="GO" id="GO:0005680">
    <property type="term" value="C:anaphase-promoting complex"/>
    <property type="evidence" value="ECO:0007669"/>
    <property type="project" value="TreeGrafter"/>
</dbReference>
<dbReference type="InterPro" id="IPR019734">
    <property type="entry name" value="TPR_rpt"/>
</dbReference>
<dbReference type="PANTHER" id="PTHR12558">
    <property type="entry name" value="CELL DIVISION CYCLE 16,23,27"/>
    <property type="match status" value="1"/>
</dbReference>
<feature type="repeat" description="TPR" evidence="2">
    <location>
        <begin position="555"/>
        <end position="588"/>
    </location>
</feature>
<dbReference type="GO" id="GO:0051301">
    <property type="term" value="P:cell division"/>
    <property type="evidence" value="ECO:0007669"/>
    <property type="project" value="TreeGrafter"/>
</dbReference>
<accession>F0WIS0</accession>
<dbReference type="Pfam" id="PF13181">
    <property type="entry name" value="TPR_8"/>
    <property type="match status" value="1"/>
</dbReference>
<gene>
    <name evidence="4" type="primary">AlNc14C113G6455</name>
    <name evidence="4" type="ORF">ALNC14_073070</name>
</gene>
<name>F0WIS0_9STRA</name>
<dbReference type="Gene3D" id="1.25.40.10">
    <property type="entry name" value="Tetratricopeptide repeat domain"/>
    <property type="match status" value="3"/>
</dbReference>